<evidence type="ECO:0000313" key="1">
    <source>
        <dbReference type="EMBL" id="MCI4381419.1"/>
    </source>
</evidence>
<organism evidence="1 2">
    <name type="scientific">Pangasianodon gigas</name>
    <name type="common">Mekong giant catfish</name>
    <name type="synonym">Pangasius gigas</name>
    <dbReference type="NCBI Taxonomy" id="30993"/>
    <lineage>
        <taxon>Eukaryota</taxon>
        <taxon>Metazoa</taxon>
        <taxon>Chordata</taxon>
        <taxon>Craniata</taxon>
        <taxon>Vertebrata</taxon>
        <taxon>Euteleostomi</taxon>
        <taxon>Actinopterygii</taxon>
        <taxon>Neopterygii</taxon>
        <taxon>Teleostei</taxon>
        <taxon>Ostariophysi</taxon>
        <taxon>Siluriformes</taxon>
        <taxon>Pangasiidae</taxon>
        <taxon>Pangasianodon</taxon>
    </lineage>
</organism>
<proteinExistence type="predicted"/>
<accession>A0ACC5WQU9</accession>
<sequence>MWVLALTALLVYGSVHTAHSAIPNQTGTEGSNTVLFCKNDGKAIWSKGVDGGRAAILTAQHGKAPIKHKPDPDDRYTVLRDVLLVINNLTLSDSGIYYCNSVPVVSLTVTPSQTETTLCDQTDDTDTESGSTPETEEGSAETGNQQNRAEEVYCLPPHP</sequence>
<dbReference type="Proteomes" id="UP000829447">
    <property type="component" value="Linkage Group LG9"/>
</dbReference>
<keyword evidence="2" id="KW-1185">Reference proteome</keyword>
<comment type="caution">
    <text evidence="1">The sequence shown here is derived from an EMBL/GenBank/DDBJ whole genome shotgun (WGS) entry which is preliminary data.</text>
</comment>
<evidence type="ECO:0000313" key="2">
    <source>
        <dbReference type="Proteomes" id="UP000829447"/>
    </source>
</evidence>
<protein>
    <submittedName>
        <fullName evidence="1">Uncharacterized protein</fullName>
    </submittedName>
</protein>
<dbReference type="EMBL" id="CM040462">
    <property type="protein sequence ID" value="MCI4381419.1"/>
    <property type="molecule type" value="Genomic_DNA"/>
</dbReference>
<gene>
    <name evidence="1" type="ORF">PGIGA_G00251460</name>
</gene>
<reference evidence="1 2" key="1">
    <citation type="journal article" date="2022" name="bioRxiv">
        <title>An ancient truncated duplication of the anti-Mullerian hormone receptor type 2 gene is a potential conserved master sex determinant in the Pangasiidae catfish family.</title>
        <authorList>
            <person name="Wen M."/>
            <person name="Pan Q."/>
            <person name="Jouanno E."/>
            <person name="Montfort J."/>
            <person name="Zahm M."/>
            <person name="Cabau C."/>
            <person name="Klopp C."/>
            <person name="Iampietro C."/>
            <person name="Roques C."/>
            <person name="Bouchez O."/>
            <person name="Castinel A."/>
            <person name="Donnadieu C."/>
            <person name="Parrinello H."/>
            <person name="Poncet C."/>
            <person name="Belmonte E."/>
            <person name="Gautier V."/>
            <person name="Avarre J.-C."/>
            <person name="Dugue R."/>
            <person name="Gustiano R."/>
            <person name="Ha T.T.T."/>
            <person name="Campet M."/>
            <person name="Sriphairoj K."/>
            <person name="Ribolli J."/>
            <person name="de Almeida F.L."/>
            <person name="Desvignes T."/>
            <person name="Postlethwait J.H."/>
            <person name="Bucao C.F."/>
            <person name="Robinson-Rechavi M."/>
            <person name="Bobe J."/>
            <person name="Herpin A."/>
            <person name="Guiguen Y."/>
        </authorList>
    </citation>
    <scope>NUCLEOTIDE SEQUENCE [LARGE SCALE GENOMIC DNA]</scope>
    <source>
        <strain evidence="1">YG-Dec2019</strain>
    </source>
</reference>
<name>A0ACC5WQU9_PANGG</name>